<feature type="signal peptide" evidence="3">
    <location>
        <begin position="1"/>
        <end position="24"/>
    </location>
</feature>
<feature type="chain" id="PRO_5045611382" evidence="3">
    <location>
        <begin position="25"/>
        <end position="158"/>
    </location>
</feature>
<accession>A0ABV3J4B3</accession>
<evidence type="ECO:0000256" key="3">
    <source>
        <dbReference type="SAM" id="SignalP"/>
    </source>
</evidence>
<sequence>MIALRDPWRTAAGALLLPALGLLASDPPASAPSAPVPAGLAHAVVRQADVHDPPWPVERFPSQVKNACGIWKGLGWPQAEHATDYAAGRGLVIRGSNVYHNLSRDLPATGRFREYDVNPRPVGQHRDAERLVRDTTAHTVWYTGDHYTGFRRISTGCP</sequence>
<dbReference type="SUPFAM" id="SSF53933">
    <property type="entry name" value="Microbial ribonucleases"/>
    <property type="match status" value="1"/>
</dbReference>
<organism evidence="4 5">
    <name type="scientific">Streptomyces roseoverticillatus</name>
    <dbReference type="NCBI Taxonomy" id="66429"/>
    <lineage>
        <taxon>Bacteria</taxon>
        <taxon>Bacillati</taxon>
        <taxon>Actinomycetota</taxon>
        <taxon>Actinomycetes</taxon>
        <taxon>Kitasatosporales</taxon>
        <taxon>Streptomycetaceae</taxon>
        <taxon>Streptomyces</taxon>
    </lineage>
</organism>
<evidence type="ECO:0000313" key="5">
    <source>
        <dbReference type="Proteomes" id="UP001552479"/>
    </source>
</evidence>
<comment type="caution">
    <text evidence="4">The sequence shown here is derived from an EMBL/GenBank/DDBJ whole genome shotgun (WGS) entry which is preliminary data.</text>
</comment>
<proteinExistence type="predicted"/>
<keyword evidence="5" id="KW-1185">Reference proteome</keyword>
<evidence type="ECO:0000313" key="4">
    <source>
        <dbReference type="EMBL" id="MEV4927492.1"/>
    </source>
</evidence>
<dbReference type="Gene3D" id="3.10.450.30">
    <property type="entry name" value="Microbial ribonucleases"/>
    <property type="match status" value="1"/>
</dbReference>
<dbReference type="EMBL" id="JBFASG010000052">
    <property type="protein sequence ID" value="MEV4927492.1"/>
    <property type="molecule type" value="Genomic_DNA"/>
</dbReference>
<reference evidence="4 5" key="1">
    <citation type="submission" date="2024-06" db="EMBL/GenBank/DDBJ databases">
        <title>The Natural Products Discovery Center: Release of the First 8490 Sequenced Strains for Exploring Actinobacteria Biosynthetic Diversity.</title>
        <authorList>
            <person name="Kalkreuter E."/>
            <person name="Kautsar S.A."/>
            <person name="Yang D."/>
            <person name="Bader C.D."/>
            <person name="Teijaro C.N."/>
            <person name="Fluegel L."/>
            <person name="Davis C.M."/>
            <person name="Simpson J.R."/>
            <person name="Lauterbach L."/>
            <person name="Steele A.D."/>
            <person name="Gui C."/>
            <person name="Meng S."/>
            <person name="Li G."/>
            <person name="Viehrig K."/>
            <person name="Ye F."/>
            <person name="Su P."/>
            <person name="Kiefer A.F."/>
            <person name="Nichols A."/>
            <person name="Cepeda A.J."/>
            <person name="Yan W."/>
            <person name="Fan B."/>
            <person name="Jiang Y."/>
            <person name="Adhikari A."/>
            <person name="Zheng C.-J."/>
            <person name="Schuster L."/>
            <person name="Cowan T.M."/>
            <person name="Smanski M.J."/>
            <person name="Chevrette M.G."/>
            <person name="De Carvalho L.P.S."/>
            <person name="Shen B."/>
        </authorList>
    </citation>
    <scope>NUCLEOTIDE SEQUENCE [LARGE SCALE GENOMIC DNA]</scope>
    <source>
        <strain evidence="4 5">NPDC053791</strain>
    </source>
</reference>
<keyword evidence="1" id="KW-0540">Nuclease</keyword>
<keyword evidence="3" id="KW-0732">Signal</keyword>
<dbReference type="Pfam" id="PF00545">
    <property type="entry name" value="Ribonuclease"/>
    <property type="match status" value="1"/>
</dbReference>
<keyword evidence="2" id="KW-0378">Hydrolase</keyword>
<gene>
    <name evidence="4" type="ORF">AB0L03_32585</name>
</gene>
<protein>
    <submittedName>
        <fullName evidence="4">Ribonuclease domain-containing protein</fullName>
    </submittedName>
</protein>
<name>A0ABV3J4B3_9ACTN</name>
<dbReference type="InterPro" id="IPR000026">
    <property type="entry name" value="N1-like"/>
</dbReference>
<dbReference type="InterPro" id="IPR016191">
    <property type="entry name" value="Ribonuclease/ribotoxin"/>
</dbReference>
<dbReference type="RefSeq" id="WP_366090620.1">
    <property type="nucleotide sequence ID" value="NZ_JBFASG010000052.1"/>
</dbReference>
<evidence type="ECO:0000256" key="2">
    <source>
        <dbReference type="ARBA" id="ARBA00022801"/>
    </source>
</evidence>
<dbReference type="Proteomes" id="UP001552479">
    <property type="component" value="Unassembled WGS sequence"/>
</dbReference>
<evidence type="ECO:0000256" key="1">
    <source>
        <dbReference type="ARBA" id="ARBA00022722"/>
    </source>
</evidence>